<reference evidence="1 2" key="1">
    <citation type="submission" date="2019-08" db="EMBL/GenBank/DDBJ databases">
        <title>Genomes sequence of Algoriphagus aquimarinus ACAM450.</title>
        <authorList>
            <person name="Bowman J.P."/>
        </authorList>
    </citation>
    <scope>NUCLEOTIDE SEQUENCE [LARGE SCALE GENOMIC DNA]</scope>
    <source>
        <strain evidence="1 2">ACAM 450</strain>
    </source>
</reference>
<dbReference type="RefSeq" id="WP_146920339.1">
    <property type="nucleotide sequence ID" value="NZ_VORW01000020.1"/>
</dbReference>
<name>A0A5C7ABY8_9BACT</name>
<proteinExistence type="predicted"/>
<evidence type="ECO:0000313" key="2">
    <source>
        <dbReference type="Proteomes" id="UP000321935"/>
    </source>
</evidence>
<evidence type="ECO:0000313" key="1">
    <source>
        <dbReference type="EMBL" id="TXE04785.1"/>
    </source>
</evidence>
<organism evidence="1 2">
    <name type="scientific">Algoriphagus aquimarinus</name>
    <dbReference type="NCBI Taxonomy" id="237018"/>
    <lineage>
        <taxon>Bacteria</taxon>
        <taxon>Pseudomonadati</taxon>
        <taxon>Bacteroidota</taxon>
        <taxon>Cytophagia</taxon>
        <taxon>Cytophagales</taxon>
        <taxon>Cyclobacteriaceae</taxon>
        <taxon>Algoriphagus</taxon>
    </lineage>
</organism>
<gene>
    <name evidence="1" type="ORF">ESV85_18780</name>
</gene>
<dbReference type="Proteomes" id="UP000321935">
    <property type="component" value="Unassembled WGS sequence"/>
</dbReference>
<accession>A0A5C7ABY8</accession>
<protein>
    <submittedName>
        <fullName evidence="1">Uncharacterized protein</fullName>
    </submittedName>
</protein>
<sequence length="207" mass="24773">MEDRTLLKDLIKYIKEIRLFNNLFLLFLIINSCITPKDEVFEGQEVLKEFQVIFPYLSIIDSTWDIVYLFNDEDLVQFEASKNDSTLKFNYVKLTKIPEENWGFPSSSFSYCYDISNITYSWEDKEKDTYIHYTAKLDTIYHFYWNTGYSWTGDPFFIKGKYTYLYEYNRLTPDQMRYYEQNKDSLTRVLGDDLPDLPSIEAVKSSL</sequence>
<dbReference type="AlphaFoldDB" id="A0A5C7ABY8"/>
<dbReference type="EMBL" id="VORW01000020">
    <property type="protein sequence ID" value="TXE04785.1"/>
    <property type="molecule type" value="Genomic_DNA"/>
</dbReference>
<dbReference type="OrthoDB" id="9988787at2"/>
<comment type="caution">
    <text evidence="1">The sequence shown here is derived from an EMBL/GenBank/DDBJ whole genome shotgun (WGS) entry which is preliminary data.</text>
</comment>